<feature type="region of interest" description="Disordered" evidence="1">
    <location>
        <begin position="39"/>
        <end position="59"/>
    </location>
</feature>
<dbReference type="InterPro" id="IPR013078">
    <property type="entry name" value="His_Pase_superF_clade-1"/>
</dbReference>
<dbReference type="AlphaFoldDB" id="A0A0D3KV37"/>
<feature type="compositionally biased region" description="Polar residues" evidence="1">
    <location>
        <begin position="41"/>
        <end position="50"/>
    </location>
</feature>
<dbReference type="OMA" id="FEACREH"/>
<dbReference type="GeneID" id="17264601"/>
<evidence type="ECO:0008006" key="4">
    <source>
        <dbReference type="Google" id="ProtNLM"/>
    </source>
</evidence>
<protein>
    <recommendedName>
        <fullName evidence="4">Phosphoglycerate mutase</fullName>
    </recommendedName>
</protein>
<dbReference type="GO" id="GO:0016791">
    <property type="term" value="F:phosphatase activity"/>
    <property type="evidence" value="ECO:0007669"/>
    <property type="project" value="TreeGrafter"/>
</dbReference>
<evidence type="ECO:0000256" key="1">
    <source>
        <dbReference type="SAM" id="MobiDB-lite"/>
    </source>
</evidence>
<dbReference type="SMART" id="SM00855">
    <property type="entry name" value="PGAM"/>
    <property type="match status" value="1"/>
</dbReference>
<dbReference type="PaxDb" id="2903-EOD19055"/>
<dbReference type="Proteomes" id="UP000013827">
    <property type="component" value="Unassembled WGS sequence"/>
</dbReference>
<dbReference type="GeneID" id="17284893"/>
<dbReference type="InterPro" id="IPR050275">
    <property type="entry name" value="PGM_Phosphatase"/>
</dbReference>
<organism evidence="2 3">
    <name type="scientific">Emiliania huxleyi (strain CCMP1516)</name>
    <dbReference type="NCBI Taxonomy" id="280463"/>
    <lineage>
        <taxon>Eukaryota</taxon>
        <taxon>Haptista</taxon>
        <taxon>Haptophyta</taxon>
        <taxon>Prymnesiophyceae</taxon>
        <taxon>Isochrysidales</taxon>
        <taxon>Noelaerhabdaceae</taxon>
        <taxon>Emiliania</taxon>
    </lineage>
</organism>
<dbReference type="KEGG" id="ehx:EMIHUDRAFT_243338"/>
<accession>A0A0D3KV37</accession>
<dbReference type="EnsemblProtists" id="EOD19055">
    <property type="protein sequence ID" value="EOD19055"/>
    <property type="gene ID" value="EMIHUDRAFT_243338"/>
</dbReference>
<dbReference type="InterPro" id="IPR029033">
    <property type="entry name" value="His_PPase_superfam"/>
</dbReference>
<keyword evidence="3" id="KW-1185">Reference proteome</keyword>
<dbReference type="CDD" id="cd07067">
    <property type="entry name" value="HP_PGM_like"/>
    <property type="match status" value="1"/>
</dbReference>
<dbReference type="RefSeq" id="XP_005792051.1">
    <property type="nucleotide sequence ID" value="XM_005791994.1"/>
</dbReference>
<dbReference type="PANTHER" id="PTHR48100:SF44">
    <property type="entry name" value="PHOSPHATASE C1620.13-RELATED"/>
    <property type="match status" value="1"/>
</dbReference>
<dbReference type="GO" id="GO:0005829">
    <property type="term" value="C:cytosol"/>
    <property type="evidence" value="ECO:0007669"/>
    <property type="project" value="TreeGrafter"/>
</dbReference>
<reference evidence="3" key="1">
    <citation type="journal article" date="2013" name="Nature">
        <title>Pan genome of the phytoplankton Emiliania underpins its global distribution.</title>
        <authorList>
            <person name="Read B.A."/>
            <person name="Kegel J."/>
            <person name="Klute M.J."/>
            <person name="Kuo A."/>
            <person name="Lefebvre S.C."/>
            <person name="Maumus F."/>
            <person name="Mayer C."/>
            <person name="Miller J."/>
            <person name="Monier A."/>
            <person name="Salamov A."/>
            <person name="Young J."/>
            <person name="Aguilar M."/>
            <person name="Claverie J.M."/>
            <person name="Frickenhaus S."/>
            <person name="Gonzalez K."/>
            <person name="Herman E.K."/>
            <person name="Lin Y.C."/>
            <person name="Napier J."/>
            <person name="Ogata H."/>
            <person name="Sarno A.F."/>
            <person name="Shmutz J."/>
            <person name="Schroeder D."/>
            <person name="de Vargas C."/>
            <person name="Verret F."/>
            <person name="von Dassow P."/>
            <person name="Valentin K."/>
            <person name="Van de Peer Y."/>
            <person name="Wheeler G."/>
            <person name="Dacks J.B."/>
            <person name="Delwiche C.F."/>
            <person name="Dyhrman S.T."/>
            <person name="Glockner G."/>
            <person name="John U."/>
            <person name="Richards T."/>
            <person name="Worden A.Z."/>
            <person name="Zhang X."/>
            <person name="Grigoriev I.V."/>
            <person name="Allen A.E."/>
            <person name="Bidle K."/>
            <person name="Borodovsky M."/>
            <person name="Bowler C."/>
            <person name="Brownlee C."/>
            <person name="Cock J.M."/>
            <person name="Elias M."/>
            <person name="Gladyshev V.N."/>
            <person name="Groth M."/>
            <person name="Guda C."/>
            <person name="Hadaegh A."/>
            <person name="Iglesias-Rodriguez M.D."/>
            <person name="Jenkins J."/>
            <person name="Jones B.M."/>
            <person name="Lawson T."/>
            <person name="Leese F."/>
            <person name="Lindquist E."/>
            <person name="Lobanov A."/>
            <person name="Lomsadze A."/>
            <person name="Malik S.B."/>
            <person name="Marsh M.E."/>
            <person name="Mackinder L."/>
            <person name="Mock T."/>
            <person name="Mueller-Roeber B."/>
            <person name="Pagarete A."/>
            <person name="Parker M."/>
            <person name="Probert I."/>
            <person name="Quesneville H."/>
            <person name="Raines C."/>
            <person name="Rensing S.A."/>
            <person name="Riano-Pachon D.M."/>
            <person name="Richier S."/>
            <person name="Rokitta S."/>
            <person name="Shiraiwa Y."/>
            <person name="Soanes D.M."/>
            <person name="van der Giezen M."/>
            <person name="Wahlund T.M."/>
            <person name="Williams B."/>
            <person name="Wilson W."/>
            <person name="Wolfe G."/>
            <person name="Wurch L.L."/>
        </authorList>
    </citation>
    <scope>NUCLEOTIDE SEQUENCE</scope>
</reference>
<evidence type="ECO:0000313" key="2">
    <source>
        <dbReference type="EnsemblProtists" id="EOD39622"/>
    </source>
</evidence>
<dbReference type="KEGG" id="ehx:EMIHUDRAFT_62750"/>
<dbReference type="RefSeq" id="XP_005771484.1">
    <property type="nucleotide sequence ID" value="XM_005771427.1"/>
</dbReference>
<proteinExistence type="predicted"/>
<dbReference type="Gene3D" id="3.40.50.1240">
    <property type="entry name" value="Phosphoglycerate mutase-like"/>
    <property type="match status" value="1"/>
</dbReference>
<name>A0A0D3KV37_EMIH1</name>
<sequence>MIGDNFEYSLGPPDSGFSLFLAERTKKVHFIRHAEGEHNAATASSGSNDVLTRGDNPARDHPLWDARLTDVGAQKLKQHLASRPSGGRSFTAFDLVVVSPLTRTCETAFHIFGPGRQPGKPGFLSTLDAPDGSEEKLRGEKVPAPRILVREECRERWGQYVCDGRRPVSKIMPEFPSFDWSEVPYDDDHFYTEDARESDEHCCERGIAFLQWLNKRPEKCIAVVTHSSFLRHIFTQFGGNLHKDDQDSLQRLAGNCELRSIVMCSHGNKDGLDVPPLTSDAPRSTVRISSATDLLAGAHNAPP</sequence>
<reference evidence="2" key="2">
    <citation type="submission" date="2024-10" db="UniProtKB">
        <authorList>
            <consortium name="EnsemblProtists"/>
        </authorList>
    </citation>
    <scope>IDENTIFICATION</scope>
</reference>
<dbReference type="EnsemblProtists" id="EOD39622">
    <property type="protein sequence ID" value="EOD39622"/>
    <property type="gene ID" value="EMIHUDRAFT_62750"/>
</dbReference>
<dbReference type="HOGENOM" id="CLU_039184_4_0_1"/>
<dbReference type="eggNOG" id="KOG4754">
    <property type="taxonomic scope" value="Eukaryota"/>
</dbReference>
<dbReference type="SUPFAM" id="SSF53254">
    <property type="entry name" value="Phosphoglycerate mutase-like"/>
    <property type="match status" value="1"/>
</dbReference>
<dbReference type="PANTHER" id="PTHR48100">
    <property type="entry name" value="BROAD-SPECIFICITY PHOSPHATASE YOR283W-RELATED"/>
    <property type="match status" value="1"/>
</dbReference>
<evidence type="ECO:0000313" key="3">
    <source>
        <dbReference type="Proteomes" id="UP000013827"/>
    </source>
</evidence>